<gene>
    <name evidence="5" type="ORF">FPANT_12148</name>
</gene>
<evidence type="ECO:0000256" key="3">
    <source>
        <dbReference type="SAM" id="MobiDB-lite"/>
    </source>
</evidence>
<keyword evidence="2" id="KW-0067">ATP-binding</keyword>
<dbReference type="GO" id="GO:0005524">
    <property type="term" value="F:ATP binding"/>
    <property type="evidence" value="ECO:0007669"/>
    <property type="project" value="UniProtKB-UniRule"/>
</dbReference>
<dbReference type="InterPro" id="IPR002498">
    <property type="entry name" value="PInositol-4-P-4/5-kinase_core"/>
</dbReference>
<dbReference type="Pfam" id="PF01504">
    <property type="entry name" value="PIP5K"/>
    <property type="match status" value="1"/>
</dbReference>
<dbReference type="EMBL" id="JAAOAR010000777">
    <property type="protein sequence ID" value="KAF5573798.1"/>
    <property type="molecule type" value="Genomic_DNA"/>
</dbReference>
<evidence type="ECO:0000313" key="6">
    <source>
        <dbReference type="Proteomes" id="UP000544095"/>
    </source>
</evidence>
<dbReference type="InterPro" id="IPR013217">
    <property type="entry name" value="Methyltransf_12"/>
</dbReference>
<dbReference type="SUPFAM" id="SSF51735">
    <property type="entry name" value="NAD(P)-binding Rossmann-fold domains"/>
    <property type="match status" value="1"/>
</dbReference>
<feature type="compositionally biased region" description="Acidic residues" evidence="3">
    <location>
        <begin position="587"/>
        <end position="597"/>
    </location>
</feature>
<dbReference type="Pfam" id="PF08242">
    <property type="entry name" value="Methyltransf_12"/>
    <property type="match status" value="1"/>
</dbReference>
<dbReference type="PANTHER" id="PTHR45681:SF6">
    <property type="entry name" value="POLYKETIDE SYNTHASE 37"/>
    <property type="match status" value="1"/>
</dbReference>
<dbReference type="SMART" id="SM00330">
    <property type="entry name" value="PIPKc"/>
    <property type="match status" value="1"/>
</dbReference>
<evidence type="ECO:0000259" key="4">
    <source>
        <dbReference type="PROSITE" id="PS51455"/>
    </source>
</evidence>
<dbReference type="SMART" id="SM00829">
    <property type="entry name" value="PKS_ER"/>
    <property type="match status" value="1"/>
</dbReference>
<evidence type="ECO:0000256" key="2">
    <source>
        <dbReference type="PROSITE-ProRule" id="PRU00781"/>
    </source>
</evidence>
<dbReference type="InterPro" id="IPR050444">
    <property type="entry name" value="Polyketide_Synthase"/>
</dbReference>
<name>A0A8H5KJE7_9HYPO</name>
<dbReference type="Gene3D" id="3.40.50.150">
    <property type="entry name" value="Vaccinia Virus protein VP39"/>
    <property type="match status" value="1"/>
</dbReference>
<dbReference type="CDD" id="cd05195">
    <property type="entry name" value="enoyl_red"/>
    <property type="match status" value="1"/>
</dbReference>
<dbReference type="InterPro" id="IPR036291">
    <property type="entry name" value="NAD(P)-bd_dom_sf"/>
</dbReference>
<evidence type="ECO:0000256" key="1">
    <source>
        <dbReference type="ARBA" id="ARBA00022679"/>
    </source>
</evidence>
<organism evidence="5 6">
    <name type="scientific">Fusarium pseudoanthophilum</name>
    <dbReference type="NCBI Taxonomy" id="48495"/>
    <lineage>
        <taxon>Eukaryota</taxon>
        <taxon>Fungi</taxon>
        <taxon>Dikarya</taxon>
        <taxon>Ascomycota</taxon>
        <taxon>Pezizomycotina</taxon>
        <taxon>Sordariomycetes</taxon>
        <taxon>Hypocreomycetidae</taxon>
        <taxon>Hypocreales</taxon>
        <taxon>Nectriaceae</taxon>
        <taxon>Fusarium</taxon>
        <taxon>Fusarium fujikuroi species complex</taxon>
    </lineage>
</organism>
<dbReference type="GO" id="GO:0016491">
    <property type="term" value="F:oxidoreductase activity"/>
    <property type="evidence" value="ECO:0007669"/>
    <property type="project" value="InterPro"/>
</dbReference>
<keyword evidence="2" id="KW-0547">Nucleotide-binding</keyword>
<sequence length="793" mass="87849">MEKKRLFLKRLHRDVQFLQKLQIMDYSLLIGIHDLKRSNENLRDKTLKACNSGGYLLPDDQQSVLIKAASNLENTQKTREFRQVIKAVRPVPMGQTSTRIPSELVEGQNTECFLFYKNDGGFGPVHDKGHPGEEIYYLGLIDCLTNYGISKKIEHFWKGLWHDRTQISAIPPQEYGERFLRFMEGITIVPEEATCIASGKKVVAAAAEQERGHRALFHWRADPLEGLMADNILMRMYEFTNNTDHLHFLTLLGHKKPTMRVLEIGAGTGGTTATILPALKSDQGERMYGTYVYSDISAGFFVGAKERFRDYHAIEYSVLDITQDPISQGFEEGSFDLIVSSNCLHATPDLAKTLSNVRKLLHPEGRLFLMELSPESSKSVNYVMGPLVGWWLSEDGRENEPYVSVGIWHEKLLQAGFSGVEAYAFDGNMSNSIIARPVQPRCEQLKRVSIIANELDHPVVAEVTKYLQGKGLDLDLFSLGQVLTPGQPAVFLMDLEATFLANITEEQFNSFKRTLFSVQDVPFCWVTGACQIGCKNPDYALVNGMARSIRQETGIDLVTFELEVFDASAWKALSDLLETFPSRVTDGEVDTDFESDELQDKGPKPSLETEDVSGLEGGGLGTGGHSSSRAQLQGTRHPAKPSQVTSYLTLNIGLLELPWVLSRPPTTVWLPATFDFEGAGVVTWVGSGVQHLVVGDRVAFSSTGCFYTSQTMPEIYCTKIHDSLTFEEAATMPCVFGTAMYGLVDLARLEAEQSVLIHSACGGVGQAAIQIAKMIGAEVRTPSTSNDSQKNAH</sequence>
<dbReference type="SUPFAM" id="SSF56104">
    <property type="entry name" value="SAICAR synthase-like"/>
    <property type="match status" value="1"/>
</dbReference>
<dbReference type="Gene3D" id="3.40.50.720">
    <property type="entry name" value="NAD(P)-binding Rossmann-like Domain"/>
    <property type="match status" value="1"/>
</dbReference>
<dbReference type="Proteomes" id="UP000544095">
    <property type="component" value="Unassembled WGS sequence"/>
</dbReference>
<dbReference type="SUPFAM" id="SSF53335">
    <property type="entry name" value="S-adenosyl-L-methionine-dependent methyltransferases"/>
    <property type="match status" value="1"/>
</dbReference>
<keyword evidence="6" id="KW-1185">Reference proteome</keyword>
<proteinExistence type="predicted"/>
<dbReference type="GO" id="GO:0046488">
    <property type="term" value="P:phosphatidylinositol metabolic process"/>
    <property type="evidence" value="ECO:0007669"/>
    <property type="project" value="UniProtKB-UniRule"/>
</dbReference>
<dbReference type="GO" id="GO:0052742">
    <property type="term" value="F:phosphatidylinositol kinase activity"/>
    <property type="evidence" value="ECO:0007669"/>
    <property type="project" value="InterPro"/>
</dbReference>
<keyword evidence="1 2" id="KW-0808">Transferase</keyword>
<reference evidence="5 6" key="1">
    <citation type="submission" date="2020-05" db="EMBL/GenBank/DDBJ databases">
        <title>Identification and distribution of gene clusters putatively required for synthesis of sphingolipid metabolism inhibitors in phylogenetically diverse species of the filamentous fungus Fusarium.</title>
        <authorList>
            <person name="Kim H.-S."/>
            <person name="Busman M."/>
            <person name="Brown D.W."/>
            <person name="Divon H."/>
            <person name="Uhlig S."/>
            <person name="Proctor R.H."/>
        </authorList>
    </citation>
    <scope>NUCLEOTIDE SEQUENCE [LARGE SCALE GENOMIC DNA]</scope>
    <source>
        <strain evidence="5 6">NRRL 25211</strain>
    </source>
</reference>
<dbReference type="PROSITE" id="PS51455">
    <property type="entry name" value="PIPK"/>
    <property type="match status" value="1"/>
</dbReference>
<dbReference type="InterPro" id="IPR029063">
    <property type="entry name" value="SAM-dependent_MTases_sf"/>
</dbReference>
<evidence type="ECO:0000313" key="5">
    <source>
        <dbReference type="EMBL" id="KAF5573798.1"/>
    </source>
</evidence>
<dbReference type="InterPro" id="IPR027483">
    <property type="entry name" value="PInositol-4-P-4/5-kinase_C_sf"/>
</dbReference>
<dbReference type="Gene3D" id="3.30.810.10">
    <property type="entry name" value="2-Layer Sandwich"/>
    <property type="match status" value="1"/>
</dbReference>
<dbReference type="AlphaFoldDB" id="A0A8H5KJE7"/>
<dbReference type="PANTHER" id="PTHR45681">
    <property type="entry name" value="POLYKETIDE SYNTHASE 44-RELATED"/>
    <property type="match status" value="1"/>
</dbReference>
<accession>A0A8H5KJE7</accession>
<dbReference type="Gene3D" id="3.90.180.10">
    <property type="entry name" value="Medium-chain alcohol dehydrogenases, catalytic domain"/>
    <property type="match status" value="1"/>
</dbReference>
<keyword evidence="2" id="KW-0418">Kinase</keyword>
<feature type="compositionally biased region" description="Gly residues" evidence="3">
    <location>
        <begin position="615"/>
        <end position="624"/>
    </location>
</feature>
<protein>
    <submittedName>
        <fullName evidence="5">Polyketide synthase</fullName>
    </submittedName>
</protein>
<dbReference type="InterPro" id="IPR020843">
    <property type="entry name" value="ER"/>
</dbReference>
<dbReference type="SUPFAM" id="SSF50129">
    <property type="entry name" value="GroES-like"/>
    <property type="match status" value="1"/>
</dbReference>
<dbReference type="InterPro" id="IPR011032">
    <property type="entry name" value="GroES-like_sf"/>
</dbReference>
<feature type="region of interest" description="Disordered" evidence="3">
    <location>
        <begin position="587"/>
        <end position="639"/>
    </location>
</feature>
<feature type="domain" description="PIPK" evidence="4">
    <location>
        <begin position="1"/>
        <end position="187"/>
    </location>
</feature>
<comment type="caution">
    <text evidence="5">The sequence shown here is derived from an EMBL/GenBank/DDBJ whole genome shotgun (WGS) entry which is preliminary data.</text>
</comment>